<comment type="subunit">
    <text evidence="6">Homodimer.</text>
</comment>
<comment type="catalytic activity">
    <reaction evidence="6">
        <text>2 a quinone + NADH + H(+) = 2 a 1,4-benzosemiquinone + NAD(+)</text>
        <dbReference type="Rhea" id="RHEA:65952"/>
        <dbReference type="ChEBI" id="CHEBI:15378"/>
        <dbReference type="ChEBI" id="CHEBI:57540"/>
        <dbReference type="ChEBI" id="CHEBI:57945"/>
        <dbReference type="ChEBI" id="CHEBI:132124"/>
        <dbReference type="ChEBI" id="CHEBI:134225"/>
    </reaction>
</comment>
<dbReference type="Proteomes" id="UP000681425">
    <property type="component" value="Chromosome"/>
</dbReference>
<dbReference type="InterPro" id="IPR050104">
    <property type="entry name" value="FMN-dep_NADH:Q_OxRdtase_AzoR1"/>
</dbReference>
<dbReference type="GO" id="GO:0009055">
    <property type="term" value="F:electron transfer activity"/>
    <property type="evidence" value="ECO:0007669"/>
    <property type="project" value="UniProtKB-UniRule"/>
</dbReference>
<dbReference type="Pfam" id="PF02525">
    <property type="entry name" value="Flavodoxin_2"/>
    <property type="match status" value="1"/>
</dbReference>
<gene>
    <name evidence="6" type="primary">azoR</name>
    <name evidence="8" type="ORF">KFK14_07140</name>
</gene>
<evidence type="ECO:0000256" key="1">
    <source>
        <dbReference type="ARBA" id="ARBA00022630"/>
    </source>
</evidence>
<dbReference type="EC" id="1.6.5.-" evidence="6"/>
<evidence type="ECO:0000256" key="2">
    <source>
        <dbReference type="ARBA" id="ARBA00022643"/>
    </source>
</evidence>
<dbReference type="GO" id="GO:0010181">
    <property type="term" value="F:FMN binding"/>
    <property type="evidence" value="ECO:0007669"/>
    <property type="project" value="UniProtKB-UniRule"/>
</dbReference>
<keyword evidence="9" id="KW-1185">Reference proteome</keyword>
<evidence type="ECO:0000256" key="6">
    <source>
        <dbReference type="HAMAP-Rule" id="MF_01216"/>
    </source>
</evidence>
<dbReference type="EMBL" id="CP073910">
    <property type="protein sequence ID" value="QUT07182.1"/>
    <property type="molecule type" value="Genomic_DNA"/>
</dbReference>
<protein>
    <recommendedName>
        <fullName evidence="6">FMN dependent NADH:quinone oxidoreductase</fullName>
        <ecNumber evidence="6">1.6.5.-</ecNumber>
    </recommendedName>
    <alternativeName>
        <fullName evidence="6">Azo-dye reductase</fullName>
    </alternativeName>
    <alternativeName>
        <fullName evidence="6">FMN-dependent NADH-azo compound oxidoreductase</fullName>
    </alternativeName>
    <alternativeName>
        <fullName evidence="6">FMN-dependent NADH-azoreductase</fullName>
        <ecNumber evidence="6">1.7.1.17</ecNumber>
    </alternativeName>
</protein>
<sequence>MKLLHIDSSILAEQSVSRQLSAAIVDKIKTQIPDLEIVYRDLASRPLDHFTIAGVPPSDPHADLLPGDNSEPSAIAETETILAEFLSADMIVIGAPMYNFTVPTQLKAWIDRILIAGRTFRYTAEGPLSLVGAKSVILALSRGGLYGEGSPAASFEHLESYLRSVFGFLDIQPQTVLAEGVAISPEQRQAAMAGARERIADILID</sequence>
<comment type="function">
    <text evidence="6">Quinone reductase that provides resistance to thiol-specific stress caused by electrophilic quinones.</text>
</comment>
<dbReference type="AlphaFoldDB" id="A0A975Q359"/>
<keyword evidence="4 6" id="KW-0520">NAD</keyword>
<dbReference type="SUPFAM" id="SSF52218">
    <property type="entry name" value="Flavoproteins"/>
    <property type="match status" value="1"/>
</dbReference>
<dbReference type="GO" id="GO:0016652">
    <property type="term" value="F:oxidoreductase activity, acting on NAD(P)H as acceptor"/>
    <property type="evidence" value="ECO:0007669"/>
    <property type="project" value="UniProtKB-UniRule"/>
</dbReference>
<comment type="similarity">
    <text evidence="6">Belongs to the azoreductase type 1 family.</text>
</comment>
<evidence type="ECO:0000259" key="7">
    <source>
        <dbReference type="Pfam" id="PF02525"/>
    </source>
</evidence>
<feature type="binding site" evidence="6">
    <location>
        <begin position="15"/>
        <end position="17"/>
    </location>
    <ligand>
        <name>FMN</name>
        <dbReference type="ChEBI" id="CHEBI:58210"/>
    </ligand>
</feature>
<proteinExistence type="inferred from homology"/>
<dbReference type="InterPro" id="IPR023048">
    <property type="entry name" value="NADH:quinone_OxRdtase_FMN_depd"/>
</dbReference>
<feature type="binding site" evidence="6">
    <location>
        <position position="9"/>
    </location>
    <ligand>
        <name>FMN</name>
        <dbReference type="ChEBI" id="CHEBI:58210"/>
    </ligand>
</feature>
<reference evidence="8" key="1">
    <citation type="submission" date="2021-04" db="EMBL/GenBank/DDBJ databases">
        <title>Isolation of p-tert-butylphenol degrading bacteria Sphingobium phenoxybenzoativorans Tas13 from active sludge.</title>
        <authorList>
            <person name="Li Y."/>
        </authorList>
    </citation>
    <scope>NUCLEOTIDE SEQUENCE</scope>
    <source>
        <strain evidence="8">Tas13</strain>
    </source>
</reference>
<accession>A0A975Q359</accession>
<evidence type="ECO:0000256" key="4">
    <source>
        <dbReference type="ARBA" id="ARBA00023027"/>
    </source>
</evidence>
<dbReference type="InterPro" id="IPR029039">
    <property type="entry name" value="Flavoprotein-like_sf"/>
</dbReference>
<evidence type="ECO:0000256" key="5">
    <source>
        <dbReference type="ARBA" id="ARBA00048542"/>
    </source>
</evidence>
<feature type="binding site" evidence="6">
    <location>
        <begin position="97"/>
        <end position="100"/>
    </location>
    <ligand>
        <name>FMN</name>
        <dbReference type="ChEBI" id="CHEBI:58210"/>
    </ligand>
</feature>
<feature type="domain" description="Flavodoxin-like fold" evidence="7">
    <location>
        <begin position="1"/>
        <end position="201"/>
    </location>
</feature>
<name>A0A975Q359_9SPHN</name>
<comment type="cofactor">
    <cofactor evidence="6">
        <name>FMN</name>
        <dbReference type="ChEBI" id="CHEBI:58210"/>
    </cofactor>
    <text evidence="6">Binds 1 FMN per subunit.</text>
</comment>
<dbReference type="Gene3D" id="3.40.50.360">
    <property type="match status" value="1"/>
</dbReference>
<dbReference type="RefSeq" id="WP_212610389.1">
    <property type="nucleotide sequence ID" value="NZ_CP073910.1"/>
</dbReference>
<evidence type="ECO:0000256" key="3">
    <source>
        <dbReference type="ARBA" id="ARBA00023002"/>
    </source>
</evidence>
<dbReference type="KEGG" id="spph:KFK14_07140"/>
<keyword evidence="1 6" id="KW-0285">Flavoprotein</keyword>
<evidence type="ECO:0000313" key="9">
    <source>
        <dbReference type="Proteomes" id="UP000681425"/>
    </source>
</evidence>
<evidence type="ECO:0000313" key="8">
    <source>
        <dbReference type="EMBL" id="QUT07182.1"/>
    </source>
</evidence>
<dbReference type="GO" id="GO:0016655">
    <property type="term" value="F:oxidoreductase activity, acting on NAD(P)H, quinone or similar compound as acceptor"/>
    <property type="evidence" value="ECO:0007669"/>
    <property type="project" value="InterPro"/>
</dbReference>
<comment type="function">
    <text evidence="6">Also exhibits azoreductase activity. Catalyzes the reductive cleavage of the azo bond in aromatic azo compounds to the corresponding amines.</text>
</comment>
<dbReference type="HAMAP" id="MF_01216">
    <property type="entry name" value="Azoreductase_type1"/>
    <property type="match status" value="1"/>
</dbReference>
<dbReference type="PANTHER" id="PTHR43741:SF4">
    <property type="entry name" value="FMN-DEPENDENT NADH:QUINONE OXIDOREDUCTASE"/>
    <property type="match status" value="1"/>
</dbReference>
<feature type="binding site" evidence="6">
    <location>
        <begin position="141"/>
        <end position="144"/>
    </location>
    <ligand>
        <name>FMN</name>
        <dbReference type="ChEBI" id="CHEBI:58210"/>
    </ligand>
</feature>
<dbReference type="InterPro" id="IPR003680">
    <property type="entry name" value="Flavodoxin_fold"/>
</dbReference>
<dbReference type="EC" id="1.7.1.17" evidence="6"/>
<organism evidence="8 9">
    <name type="scientific">Sphingobium phenoxybenzoativorans</name>
    <dbReference type="NCBI Taxonomy" id="1592790"/>
    <lineage>
        <taxon>Bacteria</taxon>
        <taxon>Pseudomonadati</taxon>
        <taxon>Pseudomonadota</taxon>
        <taxon>Alphaproteobacteria</taxon>
        <taxon>Sphingomonadales</taxon>
        <taxon>Sphingomonadaceae</taxon>
        <taxon>Sphingobium</taxon>
    </lineage>
</organism>
<comment type="catalytic activity">
    <reaction evidence="5">
        <text>N,N-dimethyl-1,4-phenylenediamine + anthranilate + 2 NAD(+) = 2-(4-dimethylaminophenyl)diazenylbenzoate + 2 NADH + 2 H(+)</text>
        <dbReference type="Rhea" id="RHEA:55872"/>
        <dbReference type="ChEBI" id="CHEBI:15378"/>
        <dbReference type="ChEBI" id="CHEBI:15783"/>
        <dbReference type="ChEBI" id="CHEBI:16567"/>
        <dbReference type="ChEBI" id="CHEBI:57540"/>
        <dbReference type="ChEBI" id="CHEBI:57945"/>
        <dbReference type="ChEBI" id="CHEBI:71579"/>
        <dbReference type="EC" id="1.7.1.17"/>
    </reaction>
    <physiologicalReaction direction="right-to-left" evidence="5">
        <dbReference type="Rhea" id="RHEA:55874"/>
    </physiologicalReaction>
</comment>
<keyword evidence="3 6" id="KW-0560">Oxidoreductase</keyword>
<dbReference type="PANTHER" id="PTHR43741">
    <property type="entry name" value="FMN-DEPENDENT NADH-AZOREDUCTASE 1"/>
    <property type="match status" value="1"/>
</dbReference>
<keyword evidence="2 6" id="KW-0288">FMN</keyword>